<feature type="compositionally biased region" description="Low complexity" evidence="1">
    <location>
        <begin position="338"/>
        <end position="347"/>
    </location>
</feature>
<gene>
    <name evidence="2" type="ORF">N7509_000080</name>
</gene>
<feature type="compositionally biased region" description="Polar residues" evidence="1">
    <location>
        <begin position="354"/>
        <end position="368"/>
    </location>
</feature>
<proteinExistence type="predicted"/>
<dbReference type="RefSeq" id="XP_056494828.1">
    <property type="nucleotide sequence ID" value="XM_056624727.1"/>
</dbReference>
<evidence type="ECO:0000313" key="2">
    <source>
        <dbReference type="EMBL" id="KAJ5414982.1"/>
    </source>
</evidence>
<organism evidence="2 3">
    <name type="scientific">Penicillium cosmopolitanum</name>
    <dbReference type="NCBI Taxonomy" id="1131564"/>
    <lineage>
        <taxon>Eukaryota</taxon>
        <taxon>Fungi</taxon>
        <taxon>Dikarya</taxon>
        <taxon>Ascomycota</taxon>
        <taxon>Pezizomycotina</taxon>
        <taxon>Eurotiomycetes</taxon>
        <taxon>Eurotiomycetidae</taxon>
        <taxon>Eurotiales</taxon>
        <taxon>Aspergillaceae</taxon>
        <taxon>Penicillium</taxon>
    </lineage>
</organism>
<evidence type="ECO:0000256" key="1">
    <source>
        <dbReference type="SAM" id="MobiDB-lite"/>
    </source>
</evidence>
<dbReference type="Proteomes" id="UP001147747">
    <property type="component" value="Unassembled WGS sequence"/>
</dbReference>
<feature type="compositionally biased region" description="Basic and acidic residues" evidence="1">
    <location>
        <begin position="20"/>
        <end position="71"/>
    </location>
</feature>
<feature type="compositionally biased region" description="Basic residues" evidence="1">
    <location>
        <begin position="381"/>
        <end position="390"/>
    </location>
</feature>
<feature type="region of interest" description="Disordered" evidence="1">
    <location>
        <begin position="327"/>
        <end position="412"/>
    </location>
</feature>
<feature type="compositionally biased region" description="Basic and acidic residues" evidence="1">
    <location>
        <begin position="104"/>
        <end position="117"/>
    </location>
</feature>
<dbReference type="GeneID" id="81363707"/>
<name>A0A9W9WCU8_9EURO</name>
<reference evidence="2" key="1">
    <citation type="submission" date="2022-12" db="EMBL/GenBank/DDBJ databases">
        <authorList>
            <person name="Petersen C."/>
        </authorList>
    </citation>
    <scope>NUCLEOTIDE SEQUENCE</scope>
    <source>
        <strain evidence="2">IBT 29677</strain>
    </source>
</reference>
<keyword evidence="3" id="KW-1185">Reference proteome</keyword>
<accession>A0A9W9WCU8</accession>
<feature type="compositionally biased region" description="Polar residues" evidence="1">
    <location>
        <begin position="72"/>
        <end position="82"/>
    </location>
</feature>
<dbReference type="EMBL" id="JAPZBU010000001">
    <property type="protein sequence ID" value="KAJ5414982.1"/>
    <property type="molecule type" value="Genomic_DNA"/>
</dbReference>
<evidence type="ECO:0000313" key="3">
    <source>
        <dbReference type="Proteomes" id="UP001147747"/>
    </source>
</evidence>
<feature type="region of interest" description="Disordered" evidence="1">
    <location>
        <begin position="1"/>
        <end position="145"/>
    </location>
</feature>
<feature type="compositionally biased region" description="Basic and acidic residues" evidence="1">
    <location>
        <begin position="369"/>
        <end position="380"/>
    </location>
</feature>
<dbReference type="AlphaFoldDB" id="A0A9W9WCU8"/>
<feature type="compositionally biased region" description="Basic and acidic residues" evidence="1">
    <location>
        <begin position="391"/>
        <end position="402"/>
    </location>
</feature>
<comment type="caution">
    <text evidence="2">The sequence shown here is derived from an EMBL/GenBank/DDBJ whole genome shotgun (WGS) entry which is preliminary data.</text>
</comment>
<sequence length="412" mass="47403">MDSDPIVTADLESSPRRKLRDTSARQDSRKRQETDLEKKKKELQKLEKSEEAGELSVSDKRRIAKLRDALDTSKSVNPQSKPQYEESASGENEDPDDQRSFPNSHDDDSSSAEDRSPVPKTKKKGEKNPTTKNAPKKPPMNTEGGVIVGYSRAKSFGNIRFIYRFGDPLDKLDRSKYKFGPPISPKSYKEKAIKDLALISSKTESILDIKNGVRWQYGYDNIEKVVKVLTVEPDSRRKWKPREKKGKEIRIFPTILFRIQWCGIEENHKADFLEKDQSWIFRGKVMSRLKSKERSLLDAWGRAKAEEQDLGYRDWLDEKKITNQDRDSTFYPGVDWASSSKNSNSSKNSKKSRSTPIQNQANSKSQVPESEKGDSTEKSHRPSRKPQNKRPRADSERLRKPYQEASVWFKAN</sequence>
<protein>
    <submittedName>
        <fullName evidence="2">Uncharacterized protein</fullName>
    </submittedName>
</protein>
<reference evidence="2" key="2">
    <citation type="journal article" date="2023" name="IMA Fungus">
        <title>Comparative genomic study of the Penicillium genus elucidates a diverse pangenome and 15 lateral gene transfer events.</title>
        <authorList>
            <person name="Petersen C."/>
            <person name="Sorensen T."/>
            <person name="Nielsen M.R."/>
            <person name="Sondergaard T.E."/>
            <person name="Sorensen J.L."/>
            <person name="Fitzpatrick D.A."/>
            <person name="Frisvad J.C."/>
            <person name="Nielsen K.L."/>
        </authorList>
    </citation>
    <scope>NUCLEOTIDE SEQUENCE</scope>
    <source>
        <strain evidence="2">IBT 29677</strain>
    </source>
</reference>